<sequence>MSEQKNVVISYATQADFAAWLPLWQGYQEFYEVSLSEKVTTTSWNRFLDPQYDQHCIVAKVGDEIVGFAHFLFHSSTWAVGAYCYLEDLFVSPTVRGQQVGKQLIEFLTEVAKSRHCERVYWHTQETNHRAQRLYDWIAEKPGMIKYLITLP</sequence>
<dbReference type="PROSITE" id="PS51186">
    <property type="entry name" value="GNAT"/>
    <property type="match status" value="1"/>
</dbReference>
<gene>
    <name evidence="4" type="ORF">MMG00_10015</name>
</gene>
<dbReference type="Proteomes" id="UP000829542">
    <property type="component" value="Chromosome"/>
</dbReference>
<name>A0ABY3WZU3_9GAMM</name>
<dbReference type="EMBL" id="CP093379">
    <property type="protein sequence ID" value="UNM95555.1"/>
    <property type="molecule type" value="Genomic_DNA"/>
</dbReference>
<keyword evidence="1" id="KW-0808">Transferase</keyword>
<dbReference type="InterPro" id="IPR051016">
    <property type="entry name" value="Diverse_Substrate_AcTransf"/>
</dbReference>
<accession>A0ABY3WZU3</accession>
<organism evidence="4 5">
    <name type="scientific">Ignatzschineria rhizosphaerae</name>
    <dbReference type="NCBI Taxonomy" id="2923279"/>
    <lineage>
        <taxon>Bacteria</taxon>
        <taxon>Pseudomonadati</taxon>
        <taxon>Pseudomonadota</taxon>
        <taxon>Gammaproteobacteria</taxon>
        <taxon>Cardiobacteriales</taxon>
        <taxon>Ignatzschineriaceae</taxon>
        <taxon>Ignatzschineria</taxon>
    </lineage>
</organism>
<feature type="domain" description="N-acetyltransferase" evidence="3">
    <location>
        <begin position="7"/>
        <end position="152"/>
    </location>
</feature>
<dbReference type="Pfam" id="PF00583">
    <property type="entry name" value="Acetyltransf_1"/>
    <property type="match status" value="1"/>
</dbReference>
<proteinExistence type="predicted"/>
<dbReference type="CDD" id="cd04301">
    <property type="entry name" value="NAT_SF"/>
    <property type="match status" value="1"/>
</dbReference>
<evidence type="ECO:0000313" key="4">
    <source>
        <dbReference type="EMBL" id="UNM95555.1"/>
    </source>
</evidence>
<evidence type="ECO:0000256" key="2">
    <source>
        <dbReference type="ARBA" id="ARBA00023315"/>
    </source>
</evidence>
<keyword evidence="5" id="KW-1185">Reference proteome</keyword>
<dbReference type="InterPro" id="IPR016181">
    <property type="entry name" value="Acyl_CoA_acyltransferase"/>
</dbReference>
<dbReference type="Gene3D" id="3.40.630.30">
    <property type="match status" value="1"/>
</dbReference>
<evidence type="ECO:0000259" key="3">
    <source>
        <dbReference type="PROSITE" id="PS51186"/>
    </source>
</evidence>
<reference evidence="4 5" key="1">
    <citation type="submission" date="2022-03" db="EMBL/GenBank/DDBJ databases">
        <title>Ignatzschineria rhizosphaerae HR5S32.</title>
        <authorList>
            <person name="Sun J.Q."/>
            <person name="Feng J.Y."/>
        </authorList>
    </citation>
    <scope>NUCLEOTIDE SEQUENCE [LARGE SCALE GENOMIC DNA]</scope>
    <source>
        <strain evidence="4 5">HR5S32</strain>
    </source>
</reference>
<dbReference type="PANTHER" id="PTHR10545:SF42">
    <property type="entry name" value="ACETYLTRANSFERASE"/>
    <property type="match status" value="1"/>
</dbReference>
<dbReference type="RefSeq" id="WP_242147920.1">
    <property type="nucleotide sequence ID" value="NZ_CP093379.1"/>
</dbReference>
<evidence type="ECO:0000256" key="1">
    <source>
        <dbReference type="ARBA" id="ARBA00022679"/>
    </source>
</evidence>
<keyword evidence="2" id="KW-0012">Acyltransferase</keyword>
<evidence type="ECO:0000313" key="5">
    <source>
        <dbReference type="Proteomes" id="UP000829542"/>
    </source>
</evidence>
<dbReference type="SUPFAM" id="SSF55729">
    <property type="entry name" value="Acyl-CoA N-acyltransferases (Nat)"/>
    <property type="match status" value="1"/>
</dbReference>
<dbReference type="InterPro" id="IPR000182">
    <property type="entry name" value="GNAT_dom"/>
</dbReference>
<protein>
    <submittedName>
        <fullName evidence="4">GNAT family N-acetyltransferase</fullName>
    </submittedName>
</protein>
<dbReference type="PANTHER" id="PTHR10545">
    <property type="entry name" value="DIAMINE N-ACETYLTRANSFERASE"/>
    <property type="match status" value="1"/>
</dbReference>